<dbReference type="RefSeq" id="WP_026848308.1">
    <property type="nucleotide sequence ID" value="NZ_CP011454.1"/>
</dbReference>
<protein>
    <submittedName>
        <fullName evidence="2">Uncharacterized protein</fullName>
    </submittedName>
</protein>
<gene>
    <name evidence="2" type="ORF">GEMMAAP_16515</name>
</gene>
<keyword evidence="3" id="KW-1185">Reference proteome</keyword>
<reference evidence="2 3" key="2">
    <citation type="journal article" date="2016" name="Environ. Microbiol. Rep.">
        <title>Metagenomic evidence for the presence of phototrophic Gemmatimonadetes bacteria in diverse environments.</title>
        <authorList>
            <person name="Zeng Y."/>
            <person name="Baumbach J."/>
            <person name="Barbosa E.G."/>
            <person name="Azevedo V."/>
            <person name="Zhang C."/>
            <person name="Koblizek M."/>
        </authorList>
    </citation>
    <scope>NUCLEOTIDE SEQUENCE [LARGE SCALE GENOMIC DNA]</scope>
    <source>
        <strain evidence="2 3">AP64</strain>
    </source>
</reference>
<keyword evidence="1" id="KW-0732">Signal</keyword>
<evidence type="ECO:0000256" key="1">
    <source>
        <dbReference type="SAM" id="SignalP"/>
    </source>
</evidence>
<feature type="signal peptide" evidence="1">
    <location>
        <begin position="1"/>
        <end position="23"/>
    </location>
</feature>
<name>A0A143BNC9_9BACT</name>
<dbReference type="STRING" id="1379270.GEMMAAP_16515"/>
<reference evidence="2 3" key="1">
    <citation type="journal article" date="2014" name="Proc. Natl. Acad. Sci. U.S.A.">
        <title>Functional type 2 photosynthetic reaction centers found in the rare bacterial phylum Gemmatimonadetes.</title>
        <authorList>
            <person name="Zeng Y."/>
            <person name="Feng F."/>
            <person name="Medova H."/>
            <person name="Dean J."/>
            <person name="Koblizek M."/>
        </authorList>
    </citation>
    <scope>NUCLEOTIDE SEQUENCE [LARGE SCALE GENOMIC DNA]</scope>
    <source>
        <strain evidence="2 3">AP64</strain>
    </source>
</reference>
<accession>A0A143BNC9</accession>
<evidence type="ECO:0000313" key="2">
    <source>
        <dbReference type="EMBL" id="AMW05961.1"/>
    </source>
</evidence>
<dbReference type="AlphaFoldDB" id="A0A143BNC9"/>
<evidence type="ECO:0000313" key="3">
    <source>
        <dbReference type="Proteomes" id="UP000076404"/>
    </source>
</evidence>
<dbReference type="KEGG" id="gph:GEMMAAP_16515"/>
<dbReference type="Proteomes" id="UP000076404">
    <property type="component" value="Chromosome"/>
</dbReference>
<feature type="chain" id="PRO_5007506909" evidence="1">
    <location>
        <begin position="24"/>
        <end position="193"/>
    </location>
</feature>
<organism evidence="2 3">
    <name type="scientific">Gemmatimonas phototrophica</name>
    <dbReference type="NCBI Taxonomy" id="1379270"/>
    <lineage>
        <taxon>Bacteria</taxon>
        <taxon>Pseudomonadati</taxon>
        <taxon>Gemmatimonadota</taxon>
        <taxon>Gemmatimonadia</taxon>
        <taxon>Gemmatimonadales</taxon>
        <taxon>Gemmatimonadaceae</taxon>
        <taxon>Gemmatimonas</taxon>
    </lineage>
</organism>
<sequence length="193" mass="21027">MTMGIIVLLAAGLLLVQPPKAQAQQSTDRQLVLSAIASFVDSIATVDPRFTWPSLRKIKISSELCSNGGLPNDCALGGWQGRAAEAEWAPDVETALRERVPRQGIDWRVGQSTRYTGSFSVSDVRCAAKELITFVTPVDTDREEIRVPLRLSVQPGDSQCTLLPNWSDGVLVFVKSVNALRLKSFSGFRHSGS</sequence>
<proteinExistence type="predicted"/>
<dbReference type="EMBL" id="CP011454">
    <property type="protein sequence ID" value="AMW05961.1"/>
    <property type="molecule type" value="Genomic_DNA"/>
</dbReference>